<feature type="domain" description="Zn(2)-C6 fungal-type" evidence="8">
    <location>
        <begin position="7"/>
        <end position="37"/>
    </location>
</feature>
<evidence type="ECO:0000313" key="10">
    <source>
        <dbReference type="Proteomes" id="UP000326950"/>
    </source>
</evidence>
<dbReference type="GO" id="GO:0003677">
    <property type="term" value="F:DNA binding"/>
    <property type="evidence" value="ECO:0007669"/>
    <property type="project" value="UniProtKB-KW"/>
</dbReference>
<comment type="subcellular location">
    <subcellularLocation>
        <location evidence="1">Nucleus</location>
    </subcellularLocation>
</comment>
<dbReference type="GO" id="GO:0005634">
    <property type="term" value="C:nucleus"/>
    <property type="evidence" value="ECO:0007669"/>
    <property type="project" value="UniProtKB-SubCell"/>
</dbReference>
<sequence>MSLQPVSCTPCREHKRKCSRETPICSRCDHLKFKCVYPSRWRGRQIEPRSPSSSGKRDALLIASNGHLISKANGLELLDAYFTLFIPSSFVCHPLRLKARYNEGNLPNCVRDSIFAIATLLRSATTIGLASDTRFTSGATPPGEIWAQQASMNLMNQISRPSPDVIHTLFNLLSYSSAVGKTQRFREHAKMALASVQQLKVQALASPITRSGELERSFFFVGMISQCIIDDSKWVDPSTPLCLDGPPASSELDRRSPLRGQILKLLQHWIKIRQFVRNLYVDTDLGMQWATLFNLDAKTRSLYETLSPALRDFNGRPCLETDFRESLGLQTLYHMSRFIPHLAMIRLLQRQASPADEYVQLCAQITVRHINRVSDIIMNSVTSNQTTLPILPPFVAYCSFTAVSVYMAYLYHSGKDWNDINDPTVYLCRVRLLSNLYLLNQLRRVWSPVRVMWEAIQIDMAALGISSADVEAYVRSSINTPSLSDEQNPISHILSLAHAAEPYMENELILSLTHIVDYVKLADPVYMLMGIFRLFPVGGQCNVMLPFNNHSPGPRPTGEFGSNAQHTVQVSPSNPSYPPSSRPHRALPSQYEQQTVDSTASRSGRWQVRRMSDRSRLLYGVLIRDPLHNGRGLEPILELPFFLLPASVSFNEEDHDDRDDQEENDGNEDRFEQNL</sequence>
<evidence type="ECO:0000313" key="9">
    <source>
        <dbReference type="EMBL" id="KAE8162600.1"/>
    </source>
</evidence>
<dbReference type="OrthoDB" id="4510210at2759"/>
<keyword evidence="2" id="KW-0479">Metal-binding</keyword>
<dbReference type="InterPro" id="IPR036864">
    <property type="entry name" value="Zn2-C6_fun-type_DNA-bd_sf"/>
</dbReference>
<evidence type="ECO:0000256" key="6">
    <source>
        <dbReference type="ARBA" id="ARBA00023242"/>
    </source>
</evidence>
<feature type="region of interest" description="Disordered" evidence="7">
    <location>
        <begin position="554"/>
        <end position="607"/>
    </location>
</feature>
<dbReference type="GO" id="GO:0008270">
    <property type="term" value="F:zinc ion binding"/>
    <property type="evidence" value="ECO:0007669"/>
    <property type="project" value="InterPro"/>
</dbReference>
<organism evidence="9 10">
    <name type="scientific">Aspergillus tamarii</name>
    <dbReference type="NCBI Taxonomy" id="41984"/>
    <lineage>
        <taxon>Eukaryota</taxon>
        <taxon>Fungi</taxon>
        <taxon>Dikarya</taxon>
        <taxon>Ascomycota</taxon>
        <taxon>Pezizomycotina</taxon>
        <taxon>Eurotiomycetes</taxon>
        <taxon>Eurotiomycetidae</taxon>
        <taxon>Eurotiales</taxon>
        <taxon>Aspergillaceae</taxon>
        <taxon>Aspergillus</taxon>
        <taxon>Aspergillus subgen. Circumdati</taxon>
    </lineage>
</organism>
<gene>
    <name evidence="9" type="ORF">BDV40DRAFT_300174</name>
</gene>
<keyword evidence="5" id="KW-0804">Transcription</keyword>
<dbReference type="SMART" id="SM00066">
    <property type="entry name" value="GAL4"/>
    <property type="match status" value="1"/>
</dbReference>
<dbReference type="Proteomes" id="UP000326950">
    <property type="component" value="Unassembled WGS sequence"/>
</dbReference>
<accession>A0A5N6UVS3</accession>
<keyword evidence="6" id="KW-0539">Nucleus</keyword>
<dbReference type="CDD" id="cd00067">
    <property type="entry name" value="GAL4"/>
    <property type="match status" value="1"/>
</dbReference>
<dbReference type="PANTHER" id="PTHR47338:SF5">
    <property type="entry name" value="ZN(II)2CYS6 TRANSCRIPTION FACTOR (EUROFUNG)"/>
    <property type="match status" value="1"/>
</dbReference>
<feature type="compositionally biased region" description="Polar residues" evidence="7">
    <location>
        <begin position="590"/>
        <end position="604"/>
    </location>
</feature>
<feature type="compositionally biased region" description="Polar residues" evidence="7">
    <location>
        <begin position="560"/>
        <end position="570"/>
    </location>
</feature>
<dbReference type="CDD" id="cd12148">
    <property type="entry name" value="fungal_TF_MHR"/>
    <property type="match status" value="1"/>
</dbReference>
<dbReference type="Pfam" id="PF00172">
    <property type="entry name" value="Zn_clus"/>
    <property type="match status" value="1"/>
</dbReference>
<evidence type="ECO:0000256" key="1">
    <source>
        <dbReference type="ARBA" id="ARBA00004123"/>
    </source>
</evidence>
<proteinExistence type="predicted"/>
<keyword evidence="3" id="KW-0805">Transcription regulation</keyword>
<dbReference type="InterPro" id="IPR001138">
    <property type="entry name" value="Zn2Cys6_DnaBD"/>
</dbReference>
<dbReference type="InterPro" id="IPR050815">
    <property type="entry name" value="TF_fung"/>
</dbReference>
<dbReference type="GO" id="GO:0009893">
    <property type="term" value="P:positive regulation of metabolic process"/>
    <property type="evidence" value="ECO:0007669"/>
    <property type="project" value="UniProtKB-ARBA"/>
</dbReference>
<dbReference type="PANTHER" id="PTHR47338">
    <property type="entry name" value="ZN(II)2CYS6 TRANSCRIPTION FACTOR (EUROFUNG)-RELATED"/>
    <property type="match status" value="1"/>
</dbReference>
<evidence type="ECO:0000256" key="3">
    <source>
        <dbReference type="ARBA" id="ARBA00023015"/>
    </source>
</evidence>
<dbReference type="PROSITE" id="PS00463">
    <property type="entry name" value="ZN2_CY6_FUNGAL_1"/>
    <property type="match status" value="1"/>
</dbReference>
<keyword evidence="10" id="KW-1185">Reference proteome</keyword>
<evidence type="ECO:0000256" key="5">
    <source>
        <dbReference type="ARBA" id="ARBA00023163"/>
    </source>
</evidence>
<dbReference type="AlphaFoldDB" id="A0A5N6UVS3"/>
<evidence type="ECO:0000259" key="8">
    <source>
        <dbReference type="PROSITE" id="PS50048"/>
    </source>
</evidence>
<evidence type="ECO:0000256" key="7">
    <source>
        <dbReference type="SAM" id="MobiDB-lite"/>
    </source>
</evidence>
<dbReference type="PROSITE" id="PS50048">
    <property type="entry name" value="ZN2_CY6_FUNGAL_2"/>
    <property type="match status" value="1"/>
</dbReference>
<feature type="region of interest" description="Disordered" evidence="7">
    <location>
        <begin position="652"/>
        <end position="675"/>
    </location>
</feature>
<protein>
    <recommendedName>
        <fullName evidence="8">Zn(2)-C6 fungal-type domain-containing protein</fullName>
    </recommendedName>
</protein>
<evidence type="ECO:0000256" key="4">
    <source>
        <dbReference type="ARBA" id="ARBA00023125"/>
    </source>
</evidence>
<name>A0A5N6UVS3_ASPTM</name>
<reference evidence="9 10" key="1">
    <citation type="submission" date="2019-04" db="EMBL/GenBank/DDBJ databases">
        <title>Friends and foes A comparative genomics study of 23 Aspergillus species from section Flavi.</title>
        <authorList>
            <consortium name="DOE Joint Genome Institute"/>
            <person name="Kjaerbolling I."/>
            <person name="Vesth T."/>
            <person name="Frisvad J.C."/>
            <person name="Nybo J.L."/>
            <person name="Theobald S."/>
            <person name="Kildgaard S."/>
            <person name="Isbrandt T."/>
            <person name="Kuo A."/>
            <person name="Sato A."/>
            <person name="Lyhne E.K."/>
            <person name="Kogle M.E."/>
            <person name="Wiebenga A."/>
            <person name="Kun R.S."/>
            <person name="Lubbers R.J."/>
            <person name="Makela M.R."/>
            <person name="Barry K."/>
            <person name="Chovatia M."/>
            <person name="Clum A."/>
            <person name="Daum C."/>
            <person name="Haridas S."/>
            <person name="He G."/>
            <person name="LaButti K."/>
            <person name="Lipzen A."/>
            <person name="Mondo S."/>
            <person name="Riley R."/>
            <person name="Salamov A."/>
            <person name="Simmons B.A."/>
            <person name="Magnuson J.K."/>
            <person name="Henrissat B."/>
            <person name="Mortensen U.H."/>
            <person name="Larsen T.O."/>
            <person name="Devries R.P."/>
            <person name="Grigoriev I.V."/>
            <person name="Machida M."/>
            <person name="Baker S.E."/>
            <person name="Andersen M.R."/>
        </authorList>
    </citation>
    <scope>NUCLEOTIDE SEQUENCE [LARGE SCALE GENOMIC DNA]</scope>
    <source>
        <strain evidence="9 10">CBS 117626</strain>
    </source>
</reference>
<dbReference type="EMBL" id="ML738626">
    <property type="protein sequence ID" value="KAE8162600.1"/>
    <property type="molecule type" value="Genomic_DNA"/>
</dbReference>
<evidence type="ECO:0000256" key="2">
    <source>
        <dbReference type="ARBA" id="ARBA00022723"/>
    </source>
</evidence>
<dbReference type="SUPFAM" id="SSF57701">
    <property type="entry name" value="Zn2/Cys6 DNA-binding domain"/>
    <property type="match status" value="1"/>
</dbReference>
<dbReference type="Gene3D" id="4.10.240.10">
    <property type="entry name" value="Zn(2)-C6 fungal-type DNA-binding domain"/>
    <property type="match status" value="1"/>
</dbReference>
<keyword evidence="4" id="KW-0238">DNA-binding</keyword>
<dbReference type="GO" id="GO:0000981">
    <property type="term" value="F:DNA-binding transcription factor activity, RNA polymerase II-specific"/>
    <property type="evidence" value="ECO:0007669"/>
    <property type="project" value="InterPro"/>
</dbReference>
<feature type="compositionally biased region" description="Acidic residues" evidence="7">
    <location>
        <begin position="652"/>
        <end position="666"/>
    </location>
</feature>